<dbReference type="PANTHER" id="PTHR22028:SF9">
    <property type="entry name" value="SFI1 SPINDLE BODY DOMAIN-CONTAINING PROTEIN"/>
    <property type="match status" value="1"/>
</dbReference>
<protein>
    <recommendedName>
        <fullName evidence="4">Sfi1 spindle body domain-containing protein</fullName>
    </recommendedName>
</protein>
<evidence type="ECO:0008006" key="4">
    <source>
        <dbReference type="Google" id="ProtNLM"/>
    </source>
</evidence>
<sequence length="2223" mass="261131">MRMKGKAVNRTLASYKVKYTVMSKDSKHFLELVVQKILHCWRRKQQLQIQRCFHHWVRNALSLEGGAAEELKMLRKELAVNRAHTTALAQTHDLMQDQDIFSLSPQQADELLRERWMEKMERERTRKTRSATKMLNMMKHRAVFKTYTAWKDFYRDAKAERSAKLQNVKQFILKIKNSALHNVFYAWAGYYKGRAKLRKFIFRFMGGKRVRQLGHAFARLQRNAQGLALEEAAMDNLSKEELAASVESMTAEITLLRSQMGDLQQARHDSAMKNMEKFVKMWQNKSLLSCFNSWRLGVEERLRETKLLKHVLTRMCNVKLHSAFFDWQGMVHLAQQRETLGKRVLLRMSKVKEASAFSIWAAKVRRAKDSENRALTANSATFAQMESIIDSLQEKVAKYENEHETNDELTSKIETLMAQNQLLLGELGETKAAKIEQAQKSAKKMIQQMMNKCLTTTLTAWKAYAQEGKANKLKMQRFLVKMSKASMVRTYHAWKGSHIENKRHIAIVKKFAARVNNATAVRCLQGWSTYVKEHRKKKLTLQRFAKRMRNSRALASWMSWLEFVSLRRRLKYLARKIMNRLENGKLFGAWVQWNDQIESHKEHMRQLEADRFRSSEQKKVEEQKRERALRMVQKMMNACLATTLTAWVGWVAQEKQDRLKIQRFLRKLLNRAVAGCFASWLEYMSLRDFLRRFMNRMVDAKRFNSLKHGMSQWRDFLAEMQRLEMEHGAASLEELVDSLSAKVAQLESQNKLLMGSLGDVKKDKMEAAQRNMKKRIREWTMGAISKTFEAWKTDTKNVKEERIKIRRFLGKLQNAAVAKIFVGWVELVKEKHEHARIVTKLRAKMQNGGLVRAINAWRGWAADEKKTRVMLARFAKRMLNAQVLASFASWYEYLELRRKLRYHLQEIFNRLTNGALYGAWGVWMGMVNAQRQVERDSNELQFMTGKAREEAEAKIADKERRKAKAMELIQRMAHGAQAKVFLDWKANVKEIKEERIKIKRFLMKMTMRCVVSALAQWTHFCKERKFLRSFLYRSLGGKEAKLKMAGFRRWKDTTRELKQLELEHGTVELDELVQTLKTQLEQALAQNELLMANLGDVKKDKMEAAQRNMKRRMQEWINASLIMGWGGWVKYVKQVKEDRQKITRFLAKLRMAGVVKVFAAWKGWSTESRRSEIIVTRLRAKMQNSGLVRCLLSWAGYAKEEKENRVKLARFAMRLKNGCLIGAFSGWQEFVALRLRLRFLALKTFNRLANAQTFGAWEVWMGLVEEGREKERKEHELQFLTGKEREDELARLAEAEKKKQKGLEMIQRMVNGCLASTLIAWKQFTVQSIKERVLLERFGKRLLLRAVNGCLVTWVEMVRERKWLRNLMTRMLGGKSGRQMRAALRVWEKFTQHQRELEIEHGFTDQHDLIEHLHQKCGEMEAQIELLMGQIGDGQKAKMEAAQRNMEKFVRQWKQKALVSTLFAWKIYTKDCAADKLKMMRFLRKLQLGWVVRCFEAWAGLHFEGKRMEAIVRKVGARLMHGVLYRIWGAWTGLVVEEKENRVKLARFATRLKNSCLIGAFAGWQEFVGLRLRLKYLATKTFNRLANAQTYGAWEVWTGALEEAREKERRENELQFLTGKEREEELARLAEAEKKKHKGLEMIQRMVNGCLASTLIAWKQFTVQSIKERVLLERFSRRMMMRAVNGCLLSWIGMVRERKWLRGLMKRMLGGKSMRQMRAALQVWVKYTSHQRELAHEHGVTDLQGLVETLHQKCGELEAQNMLLMSQFGEMAKKKNELAQKSMKQFIQTWTNKCMVSTFSAWAAFAKGSKEDRVKMARFIKRMNSGSLLRCWDAWKGEVRENKRNAFVIRKVAARMQNGLLARVYWSWTQFVQEEKKNRVILERFGRRMKNTCMVGAFAGWMDFVWSRKRLRTLALRVFNRLANKELQGGFDVWADALHKVKEEEAAEHELRYASEAEQIEARKKKEEAELKRQKGLKSIQQLLHGCLATTLQGWKTYVKKEKHERMVIARFARKMHFRAAAACFNTWMEYMQQRDFLRRFLKRMFGGRAHTQCLAAFAVWRQYMVDMRKLEYETGSSSLQELVENLNTKCLEQEAQISLLMGQLGSAKSAKAEQAQRSMQRFIAGWKNACLTKTLMAWKTYTKEGREDKIKMVRFLKRLQLGWVVRCFEAWATCWAETKRNNFVVRKVAMRMQNGLLARVYWSWTQFVQEEKKNRVIIARFG</sequence>
<feature type="non-terminal residue" evidence="2">
    <location>
        <position position="2223"/>
    </location>
</feature>
<gene>
    <name evidence="2" type="ORF">TeGR_g2296</name>
</gene>
<accession>A0ABQ6MDJ6</accession>
<dbReference type="EMBL" id="BRYB01002710">
    <property type="protein sequence ID" value="GMI24358.1"/>
    <property type="molecule type" value="Genomic_DNA"/>
</dbReference>
<feature type="coiled-coil region" evidence="1">
    <location>
        <begin position="239"/>
        <end position="266"/>
    </location>
</feature>
<keyword evidence="1" id="KW-0175">Coiled coil</keyword>
<keyword evidence="3" id="KW-1185">Reference proteome</keyword>
<comment type="caution">
    <text evidence="2">The sequence shown here is derived from an EMBL/GenBank/DDBJ whole genome shotgun (WGS) entry which is preliminary data.</text>
</comment>
<feature type="coiled-coil region" evidence="1">
    <location>
        <begin position="382"/>
        <end position="452"/>
    </location>
</feature>
<feature type="coiled-coil region" evidence="1">
    <location>
        <begin position="1066"/>
        <end position="1119"/>
    </location>
</feature>
<dbReference type="PANTHER" id="PTHR22028">
    <property type="entry name" value="SFI1 SPINDLE BODY DOMAIN-CONTAINING PROTEIN-RELATED"/>
    <property type="match status" value="1"/>
</dbReference>
<dbReference type="InterPro" id="IPR052270">
    <property type="entry name" value="CACF_protein"/>
</dbReference>
<proteinExistence type="predicted"/>
<name>A0ABQ6MDJ6_9STRA</name>
<evidence type="ECO:0000256" key="1">
    <source>
        <dbReference type="SAM" id="Coils"/>
    </source>
</evidence>
<feature type="coiled-coil region" evidence="1">
    <location>
        <begin position="1950"/>
        <end position="1977"/>
    </location>
</feature>
<evidence type="ECO:0000313" key="2">
    <source>
        <dbReference type="EMBL" id="GMI24358.1"/>
    </source>
</evidence>
<evidence type="ECO:0000313" key="3">
    <source>
        <dbReference type="Proteomes" id="UP001165060"/>
    </source>
</evidence>
<dbReference type="Proteomes" id="UP001165060">
    <property type="component" value="Unassembled WGS sequence"/>
</dbReference>
<organism evidence="2 3">
    <name type="scientific">Tetraparma gracilis</name>
    <dbReference type="NCBI Taxonomy" id="2962635"/>
    <lineage>
        <taxon>Eukaryota</taxon>
        <taxon>Sar</taxon>
        <taxon>Stramenopiles</taxon>
        <taxon>Ochrophyta</taxon>
        <taxon>Bolidophyceae</taxon>
        <taxon>Parmales</taxon>
        <taxon>Triparmaceae</taxon>
        <taxon>Tetraparma</taxon>
    </lineage>
</organism>
<reference evidence="2 3" key="1">
    <citation type="journal article" date="2023" name="Commun. Biol.">
        <title>Genome analysis of Parmales, the sister group of diatoms, reveals the evolutionary specialization of diatoms from phago-mixotrophs to photoautotrophs.</title>
        <authorList>
            <person name="Ban H."/>
            <person name="Sato S."/>
            <person name="Yoshikawa S."/>
            <person name="Yamada K."/>
            <person name="Nakamura Y."/>
            <person name="Ichinomiya M."/>
            <person name="Sato N."/>
            <person name="Blanc-Mathieu R."/>
            <person name="Endo H."/>
            <person name="Kuwata A."/>
            <person name="Ogata H."/>
        </authorList>
    </citation>
    <scope>NUCLEOTIDE SEQUENCE [LARGE SCALE GENOMIC DNA]</scope>
</reference>